<keyword evidence="2" id="KW-1185">Reference proteome</keyword>
<gene>
    <name evidence="1" type="ORF">Patl1_31908</name>
</gene>
<name>A0ACC1ANA7_9ROSI</name>
<evidence type="ECO:0000313" key="2">
    <source>
        <dbReference type="Proteomes" id="UP001164250"/>
    </source>
</evidence>
<dbReference type="EMBL" id="CM047905">
    <property type="protein sequence ID" value="KAJ0088174.1"/>
    <property type="molecule type" value="Genomic_DNA"/>
</dbReference>
<reference evidence="2" key="1">
    <citation type="journal article" date="2023" name="G3 (Bethesda)">
        <title>Genome assembly and association tests identify interacting loci associated with vigor, precocity, and sex in interspecific pistachio rootstocks.</title>
        <authorList>
            <person name="Palmer W."/>
            <person name="Jacygrad E."/>
            <person name="Sagayaradj S."/>
            <person name="Cavanaugh K."/>
            <person name="Han R."/>
            <person name="Bertier L."/>
            <person name="Beede B."/>
            <person name="Kafkas S."/>
            <person name="Golino D."/>
            <person name="Preece J."/>
            <person name="Michelmore R."/>
        </authorList>
    </citation>
    <scope>NUCLEOTIDE SEQUENCE [LARGE SCALE GENOMIC DNA]</scope>
</reference>
<dbReference type="Proteomes" id="UP001164250">
    <property type="component" value="Chromosome 9"/>
</dbReference>
<evidence type="ECO:0000313" key="1">
    <source>
        <dbReference type="EMBL" id="KAJ0088174.1"/>
    </source>
</evidence>
<organism evidence="1 2">
    <name type="scientific">Pistacia atlantica</name>
    <dbReference type="NCBI Taxonomy" id="434234"/>
    <lineage>
        <taxon>Eukaryota</taxon>
        <taxon>Viridiplantae</taxon>
        <taxon>Streptophyta</taxon>
        <taxon>Embryophyta</taxon>
        <taxon>Tracheophyta</taxon>
        <taxon>Spermatophyta</taxon>
        <taxon>Magnoliopsida</taxon>
        <taxon>eudicotyledons</taxon>
        <taxon>Gunneridae</taxon>
        <taxon>Pentapetalae</taxon>
        <taxon>rosids</taxon>
        <taxon>malvids</taxon>
        <taxon>Sapindales</taxon>
        <taxon>Anacardiaceae</taxon>
        <taxon>Pistacia</taxon>
    </lineage>
</organism>
<accession>A0ACC1ANA7</accession>
<proteinExistence type="predicted"/>
<protein>
    <submittedName>
        <fullName evidence="1">Uncharacterized protein</fullName>
    </submittedName>
</protein>
<comment type="caution">
    <text evidence="1">The sequence shown here is derived from an EMBL/GenBank/DDBJ whole genome shotgun (WGS) entry which is preliminary data.</text>
</comment>
<sequence>MSNDILSSSQQVLNDESFAILVLMALFTTFITTPTVMAIYKPARRTSALTRRKLRDLSNASDSNSKDEFRVLACFHGPGNVSSLISLVEATRSTKKQLKLFIMHLVELTERSSSIIMAYGQLGRVSVRPTTAISPLATMHEDICYVAEDKRVTMIILPFHKRWRGEGDESMENLGHGWPGVNQRVLKHAPCSVGLLVDRGFSISCLFGVLLCILTFVLEQMQELDEIAVGEFMSKWDGVADCVDKVTSNIVEGVLTIGRSGEFDLIVVGKGRFPSSMVAKLVDRQAELAELGPIGDILASSGQGVFSSVLVVQQHDKAHAEEMPVTKIGHSDYVKFKGDELSGAGEISKAV</sequence>